<dbReference type="SUPFAM" id="SSF52317">
    <property type="entry name" value="Class I glutamine amidotransferase-like"/>
    <property type="match status" value="1"/>
</dbReference>
<dbReference type="Gene3D" id="3.40.50.880">
    <property type="match status" value="1"/>
</dbReference>
<proteinExistence type="predicted"/>
<dbReference type="GO" id="GO:0000162">
    <property type="term" value="P:L-tryptophan biosynthetic process"/>
    <property type="evidence" value="ECO:0007669"/>
    <property type="project" value="TreeGrafter"/>
</dbReference>
<dbReference type="PANTHER" id="PTHR11236:SF49">
    <property type="entry name" value="ANTHRANILATE SYNTHASE COMPONENT 1"/>
    <property type="match status" value="1"/>
</dbReference>
<protein>
    <recommendedName>
        <fullName evidence="1">anthranilate synthase</fullName>
        <ecNumber evidence="1">4.1.3.27</ecNumber>
    </recommendedName>
</protein>
<dbReference type="Pfam" id="PF00117">
    <property type="entry name" value="GATase"/>
    <property type="match status" value="1"/>
</dbReference>
<organism evidence="7 8">
    <name type="scientific">Agromyces tardus</name>
    <dbReference type="NCBI Taxonomy" id="2583849"/>
    <lineage>
        <taxon>Bacteria</taxon>
        <taxon>Bacillati</taxon>
        <taxon>Actinomycetota</taxon>
        <taxon>Actinomycetes</taxon>
        <taxon>Micrococcales</taxon>
        <taxon>Microbacteriaceae</taxon>
        <taxon>Agromyces</taxon>
    </lineage>
</organism>
<keyword evidence="3" id="KW-0456">Lyase</keyword>
<evidence type="ECO:0000259" key="6">
    <source>
        <dbReference type="Pfam" id="PF00425"/>
    </source>
</evidence>
<dbReference type="PRINTS" id="PR00096">
    <property type="entry name" value="GATASE"/>
</dbReference>
<feature type="domain" description="Glutamine amidotransferase" evidence="5">
    <location>
        <begin position="457"/>
        <end position="633"/>
    </location>
</feature>
<dbReference type="PROSITE" id="PS51273">
    <property type="entry name" value="GATASE_TYPE_1"/>
    <property type="match status" value="1"/>
</dbReference>
<reference evidence="7 8" key="1">
    <citation type="submission" date="2018-10" db="EMBL/GenBank/DDBJ databases">
        <title>Isolation, diversity and antibacterial activity of antinobacteria from the wheat rhizosphere soil.</title>
        <authorList>
            <person name="Sun T."/>
        </authorList>
    </citation>
    <scope>NUCLEOTIDE SEQUENCE [LARGE SCALE GENOMIC DNA]</scope>
    <source>
        <strain evidence="7 8">SJ-23</strain>
    </source>
</reference>
<dbReference type="Pfam" id="PF00425">
    <property type="entry name" value="Chorismate_bind"/>
    <property type="match status" value="1"/>
</dbReference>
<dbReference type="CDD" id="cd01743">
    <property type="entry name" value="GATase1_Anthranilate_Synthase"/>
    <property type="match status" value="1"/>
</dbReference>
<evidence type="ECO:0000313" key="7">
    <source>
        <dbReference type="EMBL" id="RNB45095.1"/>
    </source>
</evidence>
<comment type="catalytic activity">
    <reaction evidence="4">
        <text>chorismate + L-glutamine = anthranilate + pyruvate + L-glutamate + H(+)</text>
        <dbReference type="Rhea" id="RHEA:21732"/>
        <dbReference type="ChEBI" id="CHEBI:15361"/>
        <dbReference type="ChEBI" id="CHEBI:15378"/>
        <dbReference type="ChEBI" id="CHEBI:16567"/>
        <dbReference type="ChEBI" id="CHEBI:29748"/>
        <dbReference type="ChEBI" id="CHEBI:29985"/>
        <dbReference type="ChEBI" id="CHEBI:58359"/>
        <dbReference type="EC" id="4.1.3.27"/>
    </reaction>
</comment>
<dbReference type="EMBL" id="RHHB01000056">
    <property type="protein sequence ID" value="RNB45095.1"/>
    <property type="molecule type" value="Genomic_DNA"/>
</dbReference>
<dbReference type="SUPFAM" id="SSF56322">
    <property type="entry name" value="ADC synthase"/>
    <property type="match status" value="1"/>
</dbReference>
<evidence type="ECO:0000313" key="8">
    <source>
        <dbReference type="Proteomes" id="UP000275048"/>
    </source>
</evidence>
<evidence type="ECO:0000259" key="5">
    <source>
        <dbReference type="Pfam" id="PF00117"/>
    </source>
</evidence>
<dbReference type="Proteomes" id="UP000275048">
    <property type="component" value="Unassembled WGS sequence"/>
</dbReference>
<feature type="domain" description="Chorismate-utilising enzyme C-terminal" evidence="6">
    <location>
        <begin position="111"/>
        <end position="382"/>
    </location>
</feature>
<dbReference type="EC" id="4.1.3.27" evidence="1"/>
<evidence type="ECO:0000256" key="4">
    <source>
        <dbReference type="ARBA" id="ARBA00047683"/>
    </source>
</evidence>
<evidence type="ECO:0000256" key="2">
    <source>
        <dbReference type="ARBA" id="ARBA00022962"/>
    </source>
</evidence>
<dbReference type="InterPro" id="IPR019999">
    <property type="entry name" value="Anth_synth_I-like"/>
</dbReference>
<dbReference type="InterPro" id="IPR017926">
    <property type="entry name" value="GATASE"/>
</dbReference>
<dbReference type="InterPro" id="IPR015890">
    <property type="entry name" value="Chorismate_C"/>
</dbReference>
<dbReference type="InterPro" id="IPR006221">
    <property type="entry name" value="TrpG/PapA_dom"/>
</dbReference>
<sequence length="667" mass="70113">MTRLLSSLLALAAEAPPFAVIHREHEPALDVLVGDVVDVALLADIPLDGAEVVALVPFRQVRERGFAAHDDDAPIRCLVVRDRETVPLEEAIGLLPRHPVVVDDLDVDVSDDDYAATVRRVIDDEIGRGEGANFVIRREFTGSTDAAPATAVLGWLRALLEHESGAYWTFALHTPGLSAAGATPERHVSSIDGVVSMNPISGTFRHGEGDAVAAGSASAASAAAHGDRLLAFLHDVKEREELVMVVDEELKMMSAVCPEGGRIRGPFLKRMSRLTHTEYLLEGRSALDPREVLRRTMFAPTVTGSPMGNACSVIARHETTPRGYYAGVLARFTPRAHGVDLDAPILIRTAYLDDGGRVRVPVGATLVRHSDPAGEVAETRAKAAGVLTALGALPRVPAARTDHGGDDAGATTDAAAAAAAAAAADRIDTLLAARNDHLAAFWRIPQAAHPARGLDALVIDAGDDFTTMLAHQLRHLGFGARVVPWHAAPVAASEDLVVFGPGPGDPRNTADPRVARMRELIAARLASGRPLLAVCLSHQVLADLAGLPIERLQAPRQGVQLEVDVFGDRAAIGFYNTFAAAAANGSTTPSLGLEVASDAATGIVHALRGPRVASVQGHLESVTSPDGLALLERLVDGVLRDTWSPRLPASGLVGAPVGAIGAPTRSR</sequence>
<dbReference type="PANTHER" id="PTHR11236">
    <property type="entry name" value="AMINOBENZOATE/ANTHRANILATE SYNTHASE"/>
    <property type="match status" value="1"/>
</dbReference>
<evidence type="ECO:0000256" key="1">
    <source>
        <dbReference type="ARBA" id="ARBA00012266"/>
    </source>
</evidence>
<gene>
    <name evidence="7" type="ORF">EDM22_17125</name>
</gene>
<dbReference type="OrthoDB" id="8594609at2"/>
<evidence type="ECO:0000256" key="3">
    <source>
        <dbReference type="ARBA" id="ARBA00023239"/>
    </source>
</evidence>
<accession>A0A3M8A3D3</accession>
<dbReference type="GO" id="GO:0004049">
    <property type="term" value="F:anthranilate synthase activity"/>
    <property type="evidence" value="ECO:0007669"/>
    <property type="project" value="UniProtKB-EC"/>
</dbReference>
<dbReference type="AlphaFoldDB" id="A0A3M8A3D3"/>
<keyword evidence="8" id="KW-1185">Reference proteome</keyword>
<dbReference type="RefSeq" id="WP_122938297.1">
    <property type="nucleotide sequence ID" value="NZ_JBHSNT010000093.1"/>
</dbReference>
<dbReference type="InterPro" id="IPR029062">
    <property type="entry name" value="Class_I_gatase-like"/>
</dbReference>
<dbReference type="Gene3D" id="3.60.120.10">
    <property type="entry name" value="Anthranilate synthase"/>
    <property type="match status" value="1"/>
</dbReference>
<dbReference type="InterPro" id="IPR005801">
    <property type="entry name" value="ADC_synthase"/>
</dbReference>
<name>A0A3M8A3D3_9MICO</name>
<keyword evidence="2" id="KW-0315">Glutamine amidotransferase</keyword>
<comment type="caution">
    <text evidence="7">The sequence shown here is derived from an EMBL/GenBank/DDBJ whole genome shotgun (WGS) entry which is preliminary data.</text>
</comment>